<accession>A0A239XA29</accession>
<name>A0A239XA29_STRAI</name>
<keyword evidence="6 11" id="KW-0812">Transmembrane</keyword>
<proteinExistence type="inferred from homology"/>
<dbReference type="KEGG" id="saco:SAME_01667"/>
<evidence type="ECO:0000256" key="9">
    <source>
        <dbReference type="ARBA" id="ARBA00023306"/>
    </source>
</evidence>
<keyword evidence="9 10" id="KW-0131">Cell cycle</keyword>
<comment type="subcellular location">
    <subcellularLocation>
        <location evidence="1">Cell membrane</location>
        <topology evidence="1">Multi-pass membrane protein</topology>
    </subcellularLocation>
</comment>
<dbReference type="InterPro" id="IPR040690">
    <property type="entry name" value="FtsX_ECD"/>
</dbReference>
<evidence type="ECO:0000256" key="4">
    <source>
        <dbReference type="ARBA" id="ARBA00022475"/>
    </source>
</evidence>
<dbReference type="GO" id="GO:0005886">
    <property type="term" value="C:plasma membrane"/>
    <property type="evidence" value="ECO:0007669"/>
    <property type="project" value="UniProtKB-SubCell"/>
</dbReference>
<evidence type="ECO:0000256" key="1">
    <source>
        <dbReference type="ARBA" id="ARBA00004651"/>
    </source>
</evidence>
<dbReference type="NCBIfam" id="NF038347">
    <property type="entry name" value="FtsX_Gpos"/>
    <property type="match status" value="1"/>
</dbReference>
<evidence type="ECO:0000256" key="5">
    <source>
        <dbReference type="ARBA" id="ARBA00022618"/>
    </source>
</evidence>
<dbReference type="AlphaFoldDB" id="A0A239XA29"/>
<dbReference type="InterPro" id="IPR004513">
    <property type="entry name" value="FtsX"/>
</dbReference>
<feature type="transmembrane region" description="Helical" evidence="11">
    <location>
        <begin position="233"/>
        <end position="259"/>
    </location>
</feature>
<reference evidence="14 15" key="1">
    <citation type="submission" date="2017-06" db="EMBL/GenBank/DDBJ databases">
        <authorList>
            <consortium name="Pathogen Informatics"/>
        </authorList>
    </citation>
    <scope>NUCLEOTIDE SEQUENCE [LARGE SCALE GENOMIC DNA]</scope>
    <source>
        <strain evidence="14 15">NCTC11291</strain>
    </source>
</reference>
<feature type="domain" description="FtsX extracellular" evidence="13">
    <location>
        <begin position="58"/>
        <end position="165"/>
    </location>
</feature>
<evidence type="ECO:0000256" key="6">
    <source>
        <dbReference type="ARBA" id="ARBA00022692"/>
    </source>
</evidence>
<evidence type="ECO:0000256" key="11">
    <source>
        <dbReference type="SAM" id="Phobius"/>
    </source>
</evidence>
<dbReference type="GO" id="GO:0051301">
    <property type="term" value="P:cell division"/>
    <property type="evidence" value="ECO:0007669"/>
    <property type="project" value="UniProtKB-KW"/>
</dbReference>
<dbReference type="InterPro" id="IPR003838">
    <property type="entry name" value="ABC3_permease_C"/>
</dbReference>
<evidence type="ECO:0000256" key="7">
    <source>
        <dbReference type="ARBA" id="ARBA00022989"/>
    </source>
</evidence>
<evidence type="ECO:0000256" key="2">
    <source>
        <dbReference type="ARBA" id="ARBA00007379"/>
    </source>
</evidence>
<dbReference type="RefSeq" id="WP_095123177.1">
    <property type="nucleotide sequence ID" value="NZ_LT906454.1"/>
</dbReference>
<dbReference type="OrthoDB" id="9812531at2"/>
<dbReference type="Gene3D" id="3.30.70.3040">
    <property type="match status" value="1"/>
</dbReference>
<keyword evidence="7 11" id="KW-1133">Transmembrane helix</keyword>
<evidence type="ECO:0000259" key="12">
    <source>
        <dbReference type="Pfam" id="PF02687"/>
    </source>
</evidence>
<evidence type="ECO:0000256" key="8">
    <source>
        <dbReference type="ARBA" id="ARBA00023136"/>
    </source>
</evidence>
<dbReference type="PANTHER" id="PTHR47755">
    <property type="entry name" value="CELL DIVISION PROTEIN FTSX"/>
    <property type="match status" value="1"/>
</dbReference>
<feature type="domain" description="ABC3 transporter permease C-terminal" evidence="12">
    <location>
        <begin position="190"/>
        <end position="310"/>
    </location>
</feature>
<dbReference type="Pfam" id="PF02687">
    <property type="entry name" value="FtsX"/>
    <property type="match status" value="1"/>
</dbReference>
<dbReference type="Pfam" id="PF18075">
    <property type="entry name" value="FtsX_ECD"/>
    <property type="match status" value="1"/>
</dbReference>
<comment type="function">
    <text evidence="10">Part of the ABC transporter FtsEX involved in asymmetric cellular division facilitating the initiation of sporulation.</text>
</comment>
<dbReference type="PANTHER" id="PTHR47755:SF1">
    <property type="entry name" value="CELL DIVISION PROTEIN FTSX"/>
    <property type="match status" value="1"/>
</dbReference>
<dbReference type="PIRSF" id="PIRSF003097">
    <property type="entry name" value="FtsX"/>
    <property type="match status" value="1"/>
</dbReference>
<evidence type="ECO:0000256" key="10">
    <source>
        <dbReference type="PIRNR" id="PIRNR003097"/>
    </source>
</evidence>
<gene>
    <name evidence="14" type="primary">ftsX</name>
    <name evidence="14" type="ORF">SAMEA4504048_01667</name>
</gene>
<feature type="transmembrane region" description="Helical" evidence="11">
    <location>
        <begin position="184"/>
        <end position="205"/>
    </location>
</feature>
<evidence type="ECO:0000259" key="13">
    <source>
        <dbReference type="Pfam" id="PF18075"/>
    </source>
</evidence>
<dbReference type="EMBL" id="LT906454">
    <property type="protein sequence ID" value="SNV43250.1"/>
    <property type="molecule type" value="Genomic_DNA"/>
</dbReference>
<feature type="transmembrane region" description="Helical" evidence="11">
    <location>
        <begin position="279"/>
        <end position="302"/>
    </location>
</feature>
<protein>
    <recommendedName>
        <fullName evidence="3 10">Cell division protein FtsX</fullName>
    </recommendedName>
</protein>
<dbReference type="Proteomes" id="UP000215144">
    <property type="component" value="Chromosome 1"/>
</dbReference>
<comment type="similarity">
    <text evidence="2 10">Belongs to the ABC-4 integral membrane protein family. FtsX subfamily.</text>
</comment>
<keyword evidence="8 10" id="KW-0472">Membrane</keyword>
<dbReference type="InterPro" id="IPR058204">
    <property type="entry name" value="FtsX_firmicutes-type"/>
</dbReference>
<sequence>MIRNFFRHLWSSIKSLKRNGWMTIAAMSTVSITLVLVGLFAGVLLNTERLASGIEDNVQVNVFLNVDSTDAQETLTDSSGKKSVNKDYHKVYDQLLEIDGVKAIDYSSKDEQLEDLKAKMGDSFSEVFDEGANPLYDIYYVKTDSPEDVKPVADAAEKLGGIDSVEYGGADTERIFNLAKMVRIWGLVGTAILILVAIFLISNTIRVTIFSRRRDIEIMRLVGAKNSYIRGPFFLEGAWIGLLGSILPAVLVSYLYIIAYNYLMQGLVQQDLSLYSPELAIPVGVVAMVVIGIVIGSLGSVLSMRRFLKI</sequence>
<evidence type="ECO:0000313" key="14">
    <source>
        <dbReference type="EMBL" id="SNV43250.1"/>
    </source>
</evidence>
<keyword evidence="5 10" id="KW-0132">Cell division</keyword>
<organism evidence="14 15">
    <name type="scientific">Streptococcus acidominimus</name>
    <dbReference type="NCBI Taxonomy" id="1326"/>
    <lineage>
        <taxon>Bacteria</taxon>
        <taxon>Bacillati</taxon>
        <taxon>Bacillota</taxon>
        <taxon>Bacilli</taxon>
        <taxon>Lactobacillales</taxon>
        <taxon>Streptococcaceae</taxon>
        <taxon>Streptococcus</taxon>
    </lineage>
</organism>
<keyword evidence="4 10" id="KW-1003">Cell membrane</keyword>
<evidence type="ECO:0000313" key="15">
    <source>
        <dbReference type="Proteomes" id="UP000215144"/>
    </source>
</evidence>
<evidence type="ECO:0000256" key="3">
    <source>
        <dbReference type="ARBA" id="ARBA00021907"/>
    </source>
</evidence>
<feature type="transmembrane region" description="Helical" evidence="11">
    <location>
        <begin position="21"/>
        <end position="45"/>
    </location>
</feature>